<proteinExistence type="predicted"/>
<dbReference type="Proteomes" id="UP001139012">
    <property type="component" value="Unassembled WGS sequence"/>
</dbReference>
<evidence type="ECO:0000313" key="2">
    <source>
        <dbReference type="EMBL" id="MCG2672827.1"/>
    </source>
</evidence>
<dbReference type="NCBIfam" id="NF033819">
    <property type="entry name" value="IS66_TnpB"/>
    <property type="match status" value="1"/>
</dbReference>
<sequence>MPVVELDDGRRVFAPPGSEPDAVRCHIIEQETPDDNRADRRESASALSYTDKRKSVNGLAALVQEHLKKDTISSHSFAFRSKKANTLKIRYWDGNGLCCSARGSIKGAHLAKNERSRRHGDAVSAHSLPC</sequence>
<dbReference type="RefSeq" id="WP_237874028.1">
    <property type="nucleotide sequence ID" value="NZ_JAKLUA010000025.1"/>
</dbReference>
<evidence type="ECO:0000313" key="3">
    <source>
        <dbReference type="Proteomes" id="UP001139012"/>
    </source>
</evidence>
<name>A0ABS9M0M2_9BRAD</name>
<feature type="region of interest" description="Disordered" evidence="1">
    <location>
        <begin position="110"/>
        <end position="130"/>
    </location>
</feature>
<gene>
    <name evidence="2" type="primary">tnpB</name>
    <name evidence="2" type="ORF">L6637_38480</name>
</gene>
<organism evidence="2 3">
    <name type="scientific">Bradyrhizobium zhengyangense</name>
    <dbReference type="NCBI Taxonomy" id="2911009"/>
    <lineage>
        <taxon>Bacteria</taxon>
        <taxon>Pseudomonadati</taxon>
        <taxon>Pseudomonadota</taxon>
        <taxon>Alphaproteobacteria</taxon>
        <taxon>Hyphomicrobiales</taxon>
        <taxon>Nitrobacteraceae</taxon>
        <taxon>Bradyrhizobium</taxon>
    </lineage>
</organism>
<accession>A0ABS9M0M2</accession>
<comment type="caution">
    <text evidence="2">The sequence shown here is derived from an EMBL/GenBank/DDBJ whole genome shotgun (WGS) entry which is preliminary data.</text>
</comment>
<dbReference type="Pfam" id="PF05717">
    <property type="entry name" value="TnpB_IS66"/>
    <property type="match status" value="1"/>
</dbReference>
<protein>
    <submittedName>
        <fullName evidence="2">IS66 family insertion sequence element accessory protein TnpB</fullName>
    </submittedName>
</protein>
<dbReference type="EMBL" id="JAKLUA010000025">
    <property type="protein sequence ID" value="MCG2672827.1"/>
    <property type="molecule type" value="Genomic_DNA"/>
</dbReference>
<feature type="region of interest" description="Disordered" evidence="1">
    <location>
        <begin position="1"/>
        <end position="49"/>
    </location>
</feature>
<feature type="compositionally biased region" description="Basic and acidic residues" evidence="1">
    <location>
        <begin position="21"/>
        <end position="43"/>
    </location>
</feature>
<keyword evidence="3" id="KW-1185">Reference proteome</keyword>
<dbReference type="InterPro" id="IPR008878">
    <property type="entry name" value="Transposase_IS66_Orf2"/>
</dbReference>
<evidence type="ECO:0000256" key="1">
    <source>
        <dbReference type="SAM" id="MobiDB-lite"/>
    </source>
</evidence>
<reference evidence="2" key="1">
    <citation type="submission" date="2022-01" db="EMBL/GenBank/DDBJ databases">
        <title>Genome sequnece data of strain Bradyrhizobium sp. nov.</title>
        <authorList>
            <person name="Zhang J."/>
        </authorList>
    </citation>
    <scope>NUCLEOTIDE SEQUENCE</scope>
    <source>
        <strain evidence="2">WYCCWR 12774</strain>
    </source>
</reference>